<organism evidence="3 4">
    <name type="scientific">Paraburkholderia caballeronis</name>
    <dbReference type="NCBI Taxonomy" id="416943"/>
    <lineage>
        <taxon>Bacteria</taxon>
        <taxon>Pseudomonadati</taxon>
        <taxon>Pseudomonadota</taxon>
        <taxon>Betaproteobacteria</taxon>
        <taxon>Burkholderiales</taxon>
        <taxon>Burkholderiaceae</taxon>
        <taxon>Paraburkholderia</taxon>
    </lineage>
</organism>
<dbReference type="InterPro" id="IPR011989">
    <property type="entry name" value="ARM-like"/>
</dbReference>
<dbReference type="SUPFAM" id="SSF48371">
    <property type="entry name" value="ARM repeat"/>
    <property type="match status" value="1"/>
</dbReference>
<dbReference type="STRING" id="416943.SAMN05445871_6062"/>
<dbReference type="EMBL" id="FOAJ01000001">
    <property type="protein sequence ID" value="SEK21961.1"/>
    <property type="molecule type" value="Genomic_DNA"/>
</dbReference>
<protein>
    <submittedName>
        <fullName evidence="3">Leucine rich repeat variant</fullName>
    </submittedName>
</protein>
<proteinExistence type="predicted"/>
<dbReference type="Pfam" id="PF01816">
    <property type="entry name" value="LRV"/>
    <property type="match status" value="2"/>
</dbReference>
<dbReference type="Pfam" id="PF05484">
    <property type="entry name" value="LRV_FeS"/>
    <property type="match status" value="1"/>
</dbReference>
<dbReference type="InterPro" id="IPR004830">
    <property type="entry name" value="LRR_variant"/>
</dbReference>
<dbReference type="Gene3D" id="1.25.10.10">
    <property type="entry name" value="Leucine-rich Repeat Variant"/>
    <property type="match status" value="1"/>
</dbReference>
<dbReference type="AlphaFoldDB" id="A0A1H7F780"/>
<evidence type="ECO:0000313" key="4">
    <source>
        <dbReference type="Proteomes" id="UP000199120"/>
    </source>
</evidence>
<accession>A0A1H7F780</accession>
<dbReference type="Proteomes" id="UP000199120">
    <property type="component" value="Unassembled WGS sequence"/>
</dbReference>
<sequence>MNARSAARAPFGDIPPRHWQGGPVDCASCEHRALRARPDETGCEPGHACMQDAYARRIDRFFRWHPELGNAHLDHRYFEVRAIAARHADVFRLPALIDDPDETVRLQIALRLPHAHLARMAGDPHREVRMRVAQRLDAAALAHLRTDPDYGVREWVARRLPSALLPLMASDADRAVRMRVAERIDMPALLRMADDPEAEVRRIVATRLPAALVMRFFDDPDWRVRWEAARRAQPHALTPLLADPDDEVRAMARERSETQRIESPCIVGPCGGEERPFAGASHG</sequence>
<keyword evidence="4" id="KW-1185">Reference proteome</keyword>
<reference evidence="4" key="1">
    <citation type="submission" date="2016-10" db="EMBL/GenBank/DDBJ databases">
        <authorList>
            <person name="Varghese N."/>
            <person name="Submissions S."/>
        </authorList>
    </citation>
    <scope>NUCLEOTIDE SEQUENCE [LARGE SCALE GENOMIC DNA]</scope>
    <source>
        <strain evidence="4">LMG 26416</strain>
    </source>
</reference>
<name>A0A1H7F780_9BURK</name>
<feature type="region of interest" description="Disordered" evidence="1">
    <location>
        <begin position="254"/>
        <end position="283"/>
    </location>
</feature>
<feature type="domain" description="LRV FeS4 cluster" evidence="2">
    <location>
        <begin position="17"/>
        <end position="70"/>
    </location>
</feature>
<gene>
    <name evidence="3" type="ORF">SAMN05192542_101204</name>
</gene>
<dbReference type="InterPro" id="IPR008665">
    <property type="entry name" value="LRV_FeS"/>
</dbReference>
<dbReference type="RefSeq" id="WP_090552715.1">
    <property type="nucleotide sequence ID" value="NZ_FNSR01000003.1"/>
</dbReference>
<evidence type="ECO:0000259" key="2">
    <source>
        <dbReference type="Pfam" id="PF05484"/>
    </source>
</evidence>
<dbReference type="OrthoDB" id="9812576at2"/>
<dbReference type="InterPro" id="IPR016024">
    <property type="entry name" value="ARM-type_fold"/>
</dbReference>
<evidence type="ECO:0000313" key="3">
    <source>
        <dbReference type="EMBL" id="SEK21961.1"/>
    </source>
</evidence>
<evidence type="ECO:0000256" key="1">
    <source>
        <dbReference type="SAM" id="MobiDB-lite"/>
    </source>
</evidence>